<gene>
    <name evidence="4" type="primary">YKE2</name>
    <name evidence="4" type="ORF">IWQ62_004513</name>
</gene>
<dbReference type="InterPro" id="IPR002777">
    <property type="entry name" value="PFD_beta-like"/>
</dbReference>
<dbReference type="Proteomes" id="UP001150925">
    <property type="component" value="Unassembled WGS sequence"/>
</dbReference>
<dbReference type="GO" id="GO:0051082">
    <property type="term" value="F:unfolded protein binding"/>
    <property type="evidence" value="ECO:0007669"/>
    <property type="project" value="InterPro"/>
</dbReference>
<dbReference type="SUPFAM" id="SSF46579">
    <property type="entry name" value="Prefoldin"/>
    <property type="match status" value="1"/>
</dbReference>
<keyword evidence="2" id="KW-0143">Chaperone</keyword>
<organism evidence="4 5">
    <name type="scientific">Dispira parvispora</name>
    <dbReference type="NCBI Taxonomy" id="1520584"/>
    <lineage>
        <taxon>Eukaryota</taxon>
        <taxon>Fungi</taxon>
        <taxon>Fungi incertae sedis</taxon>
        <taxon>Zoopagomycota</taxon>
        <taxon>Kickxellomycotina</taxon>
        <taxon>Dimargaritomycetes</taxon>
        <taxon>Dimargaritales</taxon>
        <taxon>Dimargaritaceae</taxon>
        <taxon>Dispira</taxon>
    </lineage>
</organism>
<accession>A0A9W8AS68</accession>
<feature type="coiled-coil region" evidence="3">
    <location>
        <begin position="21"/>
        <end position="51"/>
    </location>
</feature>
<comment type="similarity">
    <text evidence="1">Belongs to the prefoldin subunit beta family.</text>
</comment>
<dbReference type="AlphaFoldDB" id="A0A9W8AS68"/>
<dbReference type="GO" id="GO:0016272">
    <property type="term" value="C:prefoldin complex"/>
    <property type="evidence" value="ECO:0007669"/>
    <property type="project" value="InterPro"/>
</dbReference>
<proteinExistence type="inferred from homology"/>
<dbReference type="FunFam" id="1.10.287.370:FF:000003">
    <property type="entry name" value="Prefoldin subunit 6"/>
    <property type="match status" value="1"/>
</dbReference>
<dbReference type="PANTHER" id="PTHR21431">
    <property type="entry name" value="PREFOLDIN SUBUNIT 6"/>
    <property type="match status" value="1"/>
</dbReference>
<evidence type="ECO:0000256" key="2">
    <source>
        <dbReference type="ARBA" id="ARBA00023186"/>
    </source>
</evidence>
<dbReference type="PANTHER" id="PTHR21431:SF0">
    <property type="entry name" value="PREFOLDIN SUBUNIT 6"/>
    <property type="match status" value="1"/>
</dbReference>
<evidence type="ECO:0000256" key="1">
    <source>
        <dbReference type="ARBA" id="ARBA00008045"/>
    </source>
</evidence>
<comment type="caution">
    <text evidence="4">The sequence shown here is derived from an EMBL/GenBank/DDBJ whole genome shotgun (WGS) entry which is preliminary data.</text>
</comment>
<dbReference type="Gene3D" id="1.10.287.370">
    <property type="match status" value="1"/>
</dbReference>
<dbReference type="InterPro" id="IPR009053">
    <property type="entry name" value="Prefoldin"/>
</dbReference>
<evidence type="ECO:0000313" key="4">
    <source>
        <dbReference type="EMBL" id="KAJ1959694.1"/>
    </source>
</evidence>
<dbReference type="GO" id="GO:0005737">
    <property type="term" value="C:cytoplasm"/>
    <property type="evidence" value="ECO:0007669"/>
    <property type="project" value="TreeGrafter"/>
</dbReference>
<keyword evidence="5" id="KW-1185">Reference proteome</keyword>
<dbReference type="GO" id="GO:0051087">
    <property type="term" value="F:protein-folding chaperone binding"/>
    <property type="evidence" value="ECO:0007669"/>
    <property type="project" value="TreeGrafter"/>
</dbReference>
<dbReference type="Pfam" id="PF01920">
    <property type="entry name" value="Prefoldin_2"/>
    <property type="match status" value="1"/>
</dbReference>
<dbReference type="GO" id="GO:0006457">
    <property type="term" value="P:protein folding"/>
    <property type="evidence" value="ECO:0007669"/>
    <property type="project" value="InterPro"/>
</dbReference>
<dbReference type="OrthoDB" id="248120at2759"/>
<name>A0A9W8AS68_9FUNG</name>
<keyword evidence="3" id="KW-0175">Coiled coil</keyword>
<dbReference type="CDD" id="cd23161">
    <property type="entry name" value="Prefoldin_6"/>
    <property type="match status" value="1"/>
</dbReference>
<evidence type="ECO:0000313" key="5">
    <source>
        <dbReference type="Proteomes" id="UP001150925"/>
    </source>
</evidence>
<dbReference type="GO" id="GO:0051131">
    <property type="term" value="P:chaperone-mediated protein complex assembly"/>
    <property type="evidence" value="ECO:0007669"/>
    <property type="project" value="TreeGrafter"/>
</dbReference>
<protein>
    <submittedName>
        <fullName evidence="4">Prefoldin subunit 6</fullName>
    </submittedName>
</protein>
<evidence type="ECO:0000256" key="3">
    <source>
        <dbReference type="SAM" id="Coils"/>
    </source>
</evidence>
<sequence length="119" mass="13968">MSLEAKLEAVGKEFQTIQHNLSKTVEQRQKLESQLQENEMVQKEFKNLNDDANVYKLIGPVLVKQEPTEAKSNVNKRIEYISAEIKRVEGLIKDLSMKQEKKRKEVYELQMAFQENKEQ</sequence>
<dbReference type="EMBL" id="JANBPY010001522">
    <property type="protein sequence ID" value="KAJ1959694.1"/>
    <property type="molecule type" value="Genomic_DNA"/>
</dbReference>
<reference evidence="4" key="1">
    <citation type="submission" date="2022-07" db="EMBL/GenBank/DDBJ databases">
        <title>Phylogenomic reconstructions and comparative analyses of Kickxellomycotina fungi.</title>
        <authorList>
            <person name="Reynolds N.K."/>
            <person name="Stajich J.E."/>
            <person name="Barry K."/>
            <person name="Grigoriev I.V."/>
            <person name="Crous P."/>
            <person name="Smith M.E."/>
        </authorList>
    </citation>
    <scope>NUCLEOTIDE SEQUENCE</scope>
    <source>
        <strain evidence="4">RSA 1196</strain>
    </source>
</reference>